<dbReference type="SUPFAM" id="SSF161111">
    <property type="entry name" value="Cation efflux protein transmembrane domain-like"/>
    <property type="match status" value="1"/>
</dbReference>
<comment type="similarity">
    <text evidence="2">Belongs to the cation diffusion facilitator (CDF) transporter (TC 2.A.4) family. SLC30A subfamily.</text>
</comment>
<gene>
    <name evidence="11" type="ORF">OZ401_002646</name>
</gene>
<dbReference type="InterPro" id="IPR027470">
    <property type="entry name" value="Cation_efflux_CTD"/>
</dbReference>
<dbReference type="InterPro" id="IPR036837">
    <property type="entry name" value="Cation_efflux_CTD_sf"/>
</dbReference>
<dbReference type="Gene3D" id="3.30.70.1350">
    <property type="entry name" value="Cation efflux protein, cytoplasmic domain"/>
    <property type="match status" value="1"/>
</dbReference>
<evidence type="ECO:0000256" key="7">
    <source>
        <dbReference type="ARBA" id="ARBA00023136"/>
    </source>
</evidence>
<evidence type="ECO:0000256" key="2">
    <source>
        <dbReference type="ARBA" id="ARBA00008873"/>
    </source>
</evidence>
<keyword evidence="4 8" id="KW-0812">Transmembrane</keyword>
<organism evidence="11 12">
    <name type="scientific">Candidatus Chlorohelix allophototropha</name>
    <dbReference type="NCBI Taxonomy" id="3003348"/>
    <lineage>
        <taxon>Bacteria</taxon>
        <taxon>Bacillati</taxon>
        <taxon>Chloroflexota</taxon>
        <taxon>Chloroflexia</taxon>
        <taxon>Candidatus Chloroheliales</taxon>
        <taxon>Candidatus Chloroheliaceae</taxon>
        <taxon>Candidatus Chlorohelix</taxon>
    </lineage>
</organism>
<keyword evidence="5 8" id="KW-1133">Transmembrane helix</keyword>
<evidence type="ECO:0000256" key="5">
    <source>
        <dbReference type="ARBA" id="ARBA00022989"/>
    </source>
</evidence>
<keyword evidence="3" id="KW-0813">Transport</keyword>
<dbReference type="InterPro" id="IPR058533">
    <property type="entry name" value="Cation_efflux_TM"/>
</dbReference>
<feature type="transmembrane region" description="Helical" evidence="8">
    <location>
        <begin position="120"/>
        <end position="146"/>
    </location>
</feature>
<dbReference type="PANTHER" id="PTHR11562">
    <property type="entry name" value="CATION EFFLUX PROTEIN/ ZINC TRANSPORTER"/>
    <property type="match status" value="1"/>
</dbReference>
<evidence type="ECO:0000256" key="8">
    <source>
        <dbReference type="SAM" id="Phobius"/>
    </source>
</evidence>
<sequence length="275" mass="30664">MVAGLMANSLALISDAGHNLTDALALAFSWWALRIARRAPNHRKTYGYHRAGILAATINAVTLILISIYIFYEGVQRFMQPPEVQGWTVLSVACIALIINLTVAWLLHHDSKDDLNTRSAYLHIVGDAAASVGVIIAGLIEIVIGWRYADPLISMLIGLFILVSSWTIIKEATNILLEGIPDGLDMTSLVRDLMKQPNVEDVHDLHVWTIGRDYKVLSCHLIVQCECSLQDANRTVHDINHMLEEQYHIHHATLQIESESCELNQIFCANPNARN</sequence>
<keyword evidence="6" id="KW-0406">Ion transport</keyword>
<dbReference type="Pfam" id="PF16916">
    <property type="entry name" value="ZT_dimer"/>
    <property type="match status" value="1"/>
</dbReference>
<dbReference type="InterPro" id="IPR050681">
    <property type="entry name" value="CDF/SLC30A"/>
</dbReference>
<feature type="transmembrane region" description="Helical" evidence="8">
    <location>
        <begin position="152"/>
        <end position="169"/>
    </location>
</feature>
<keyword evidence="7 8" id="KW-0472">Membrane</keyword>
<evidence type="ECO:0000259" key="9">
    <source>
        <dbReference type="Pfam" id="PF01545"/>
    </source>
</evidence>
<feature type="transmembrane region" description="Helical" evidence="8">
    <location>
        <begin position="16"/>
        <end position="33"/>
    </location>
</feature>
<dbReference type="PANTHER" id="PTHR11562:SF17">
    <property type="entry name" value="RE54080P-RELATED"/>
    <property type="match status" value="1"/>
</dbReference>
<feature type="transmembrane region" description="Helical" evidence="8">
    <location>
        <begin position="84"/>
        <end position="108"/>
    </location>
</feature>
<comment type="subcellular location">
    <subcellularLocation>
        <location evidence="1">Membrane</location>
        <topology evidence="1">Multi-pass membrane protein</topology>
    </subcellularLocation>
</comment>
<dbReference type="NCBIfam" id="TIGR01297">
    <property type="entry name" value="CDF"/>
    <property type="match status" value="1"/>
</dbReference>
<dbReference type="Pfam" id="PF01545">
    <property type="entry name" value="Cation_efflux"/>
    <property type="match status" value="1"/>
</dbReference>
<dbReference type="InterPro" id="IPR002524">
    <property type="entry name" value="Cation_efflux"/>
</dbReference>
<evidence type="ECO:0000256" key="6">
    <source>
        <dbReference type="ARBA" id="ARBA00023065"/>
    </source>
</evidence>
<dbReference type="EMBL" id="CP128400">
    <property type="protein sequence ID" value="WJW69053.1"/>
    <property type="molecule type" value="Genomic_DNA"/>
</dbReference>
<evidence type="ECO:0000256" key="3">
    <source>
        <dbReference type="ARBA" id="ARBA00022448"/>
    </source>
</evidence>
<accession>A0ABY9B764</accession>
<proteinExistence type="inferred from homology"/>
<evidence type="ECO:0000313" key="12">
    <source>
        <dbReference type="Proteomes" id="UP001431572"/>
    </source>
</evidence>
<evidence type="ECO:0000256" key="4">
    <source>
        <dbReference type="ARBA" id="ARBA00022692"/>
    </source>
</evidence>
<feature type="domain" description="Cation efflux protein cytoplasmic" evidence="10">
    <location>
        <begin position="181"/>
        <end position="258"/>
    </location>
</feature>
<evidence type="ECO:0000256" key="1">
    <source>
        <dbReference type="ARBA" id="ARBA00004141"/>
    </source>
</evidence>
<reference evidence="11" key="1">
    <citation type="journal article" date="2024" name="Nature">
        <title>Anoxygenic phototroph of the Chloroflexota uses a type I reaction centre.</title>
        <authorList>
            <person name="Tsuji J.M."/>
            <person name="Shaw N.A."/>
            <person name="Nagashima S."/>
            <person name="Venkiteswaran J.J."/>
            <person name="Schiff S.L."/>
            <person name="Watanabe T."/>
            <person name="Fukui M."/>
            <person name="Hanada S."/>
            <person name="Tank M."/>
            <person name="Neufeld J.D."/>
        </authorList>
    </citation>
    <scope>NUCLEOTIDE SEQUENCE</scope>
    <source>
        <strain evidence="11">L227-S17</strain>
    </source>
</reference>
<dbReference type="Proteomes" id="UP001431572">
    <property type="component" value="Chromosome 2"/>
</dbReference>
<keyword evidence="12" id="KW-1185">Reference proteome</keyword>
<feature type="domain" description="Cation efflux protein transmembrane" evidence="9">
    <location>
        <begin position="2"/>
        <end position="177"/>
    </location>
</feature>
<dbReference type="InterPro" id="IPR027469">
    <property type="entry name" value="Cation_efflux_TMD_sf"/>
</dbReference>
<feature type="transmembrane region" description="Helical" evidence="8">
    <location>
        <begin position="53"/>
        <end position="72"/>
    </location>
</feature>
<evidence type="ECO:0000313" key="11">
    <source>
        <dbReference type="EMBL" id="WJW69053.1"/>
    </source>
</evidence>
<dbReference type="SUPFAM" id="SSF160240">
    <property type="entry name" value="Cation efflux protein cytoplasmic domain-like"/>
    <property type="match status" value="1"/>
</dbReference>
<evidence type="ECO:0000259" key="10">
    <source>
        <dbReference type="Pfam" id="PF16916"/>
    </source>
</evidence>
<dbReference type="Gene3D" id="1.20.1510.10">
    <property type="entry name" value="Cation efflux protein transmembrane domain"/>
    <property type="match status" value="1"/>
</dbReference>
<name>A0ABY9B764_9CHLR</name>
<protein>
    <submittedName>
        <fullName evidence="11">Cation diffusion facilitator family transporter</fullName>
    </submittedName>
</protein>